<dbReference type="GO" id="GO:0004693">
    <property type="term" value="F:cyclin-dependent protein serine/threonine kinase activity"/>
    <property type="evidence" value="ECO:0007669"/>
    <property type="project" value="UniProtKB-EC"/>
</dbReference>
<evidence type="ECO:0000256" key="15">
    <source>
        <dbReference type="ARBA" id="ARBA00047811"/>
    </source>
</evidence>
<evidence type="ECO:0000256" key="17">
    <source>
        <dbReference type="PROSITE-ProRule" id="PRU10141"/>
    </source>
</evidence>
<evidence type="ECO:0000256" key="18">
    <source>
        <dbReference type="SAM" id="MobiDB-lite"/>
    </source>
</evidence>
<feature type="compositionally biased region" description="Pro residues" evidence="18">
    <location>
        <begin position="568"/>
        <end position="589"/>
    </location>
</feature>
<dbReference type="EC" id="2.7.11.22" evidence="4"/>
<evidence type="ECO:0000256" key="7">
    <source>
        <dbReference type="ARBA" id="ARBA00022741"/>
    </source>
</evidence>
<feature type="binding site" evidence="17">
    <location>
        <position position="114"/>
    </location>
    <ligand>
        <name>ATP</name>
        <dbReference type="ChEBI" id="CHEBI:30616"/>
    </ligand>
</feature>
<evidence type="ECO:0000256" key="8">
    <source>
        <dbReference type="ARBA" id="ARBA00022777"/>
    </source>
</evidence>
<dbReference type="EC" id="2.7.11.23" evidence="3"/>
<evidence type="ECO:0000256" key="6">
    <source>
        <dbReference type="ARBA" id="ARBA00022679"/>
    </source>
</evidence>
<keyword evidence="10" id="KW-0539">Nucleus</keyword>
<evidence type="ECO:0000313" key="20">
    <source>
        <dbReference type="EMBL" id="CEM17183.1"/>
    </source>
</evidence>
<comment type="catalytic activity">
    <reaction evidence="15">
        <text>L-threonyl-[protein] + ATP = O-phospho-L-threonyl-[protein] + ADP + H(+)</text>
        <dbReference type="Rhea" id="RHEA:46608"/>
        <dbReference type="Rhea" id="RHEA-COMP:11060"/>
        <dbReference type="Rhea" id="RHEA-COMP:11605"/>
        <dbReference type="ChEBI" id="CHEBI:15378"/>
        <dbReference type="ChEBI" id="CHEBI:30013"/>
        <dbReference type="ChEBI" id="CHEBI:30616"/>
        <dbReference type="ChEBI" id="CHEBI:61977"/>
        <dbReference type="ChEBI" id="CHEBI:456216"/>
        <dbReference type="EC" id="2.7.11.22"/>
    </reaction>
</comment>
<feature type="compositionally biased region" description="Pro residues" evidence="18">
    <location>
        <begin position="467"/>
        <end position="478"/>
    </location>
</feature>
<gene>
    <name evidence="20" type="ORF">Vbra_21586</name>
</gene>
<evidence type="ECO:0000256" key="13">
    <source>
        <dbReference type="ARBA" id="ARBA00041902"/>
    </source>
</evidence>
<feature type="region of interest" description="Disordered" evidence="18">
    <location>
        <begin position="1"/>
        <end position="40"/>
    </location>
</feature>
<evidence type="ECO:0000256" key="4">
    <source>
        <dbReference type="ARBA" id="ARBA00012425"/>
    </source>
</evidence>
<evidence type="ECO:0000313" key="21">
    <source>
        <dbReference type="Proteomes" id="UP000041254"/>
    </source>
</evidence>
<dbReference type="InterPro" id="IPR008271">
    <property type="entry name" value="Ser/Thr_kinase_AS"/>
</dbReference>
<evidence type="ECO:0000256" key="14">
    <source>
        <dbReference type="ARBA" id="ARBA00042858"/>
    </source>
</evidence>
<feature type="domain" description="Protein kinase" evidence="19">
    <location>
        <begin position="85"/>
        <end position="385"/>
    </location>
</feature>
<dbReference type="PANTHER" id="PTHR24056:SF233">
    <property type="entry name" value="CYCLIN-DEPENDENT KINASE 9"/>
    <property type="match status" value="1"/>
</dbReference>
<feature type="region of interest" description="Disordered" evidence="18">
    <location>
        <begin position="58"/>
        <end position="81"/>
    </location>
</feature>
<dbReference type="Proteomes" id="UP000041254">
    <property type="component" value="Unassembled WGS sequence"/>
</dbReference>
<organism evidence="20 21">
    <name type="scientific">Vitrella brassicaformis (strain CCMP3155)</name>
    <dbReference type="NCBI Taxonomy" id="1169540"/>
    <lineage>
        <taxon>Eukaryota</taxon>
        <taxon>Sar</taxon>
        <taxon>Alveolata</taxon>
        <taxon>Colpodellida</taxon>
        <taxon>Vitrellaceae</taxon>
        <taxon>Vitrella</taxon>
    </lineage>
</organism>
<keyword evidence="7 17" id="KW-0547">Nucleotide-binding</keyword>
<comment type="subunit">
    <text evidence="11">May form a complex composed of at least the catalytic subunit CRK2 and a cyclin.</text>
</comment>
<dbReference type="SMART" id="SM00220">
    <property type="entry name" value="S_TKc"/>
    <property type="match status" value="1"/>
</dbReference>
<accession>A0A0G4FRE8</accession>
<feature type="region of interest" description="Disordered" evidence="18">
    <location>
        <begin position="658"/>
        <end position="805"/>
    </location>
</feature>
<evidence type="ECO:0000256" key="9">
    <source>
        <dbReference type="ARBA" id="ARBA00022840"/>
    </source>
</evidence>
<feature type="region of interest" description="Disordered" evidence="18">
    <location>
        <begin position="416"/>
        <end position="442"/>
    </location>
</feature>
<sequence>MFAHPPPSLPASVDHHHTTTGGWAVSDRHQQDQSVAEDMTSRRAAGVFAPPMPFGFPLSPMSDYSPSPNCEPRETDRTLPDVDAYKKDRKIGEGQYGVVYLARHRQTGEKVALKMLKRLSSGDHGFEAGFPTVATREVKILRNLAHPNIVRLLNIVTEREMEQKATTYLVFEFVDSDLSNFCRMRSKTRSPSLDLGEVKSIMHQLLTGLLYLHQNSILHRDLKLSNLLVNTQGQLKIADFGLARAIDPTRRKPLTNKVITVWFRPPELLMGQRNYGPEVDIWSAACIFGELLLNRPMFPGDTDMKVLELIHKLLGPPDRRLVDTQPYSQFRGFFTDAARMGEWQNRFWETFRECDSVALDLLSKMLVLNPKRRITAAKALNHEFFKYDPPPKVLTFSQPSTRIQRRAAAAVAAAAQQQPQQPMVAPQLQQPPFPHPHPHQPAMPQPPYAAHMMHLHHPPILAVQPAMAPPPPPPPPLANPGQQMGYAQASGPYHPQVLGRPLVVAHQPPATAAAAAAAVAVAAAAAADFGSQGGVSRKRSMASAVGSPDLPPAQRRRTSTGPGGYAGQPPPPPDARPGPPFQSPTPPEDPFGGPTEPWAPALDVYDRMPSSGPPGGSMPAMAPAPPSDSPYGHSIGRGYGAPIMAHSAPQPPVAPFPPPNGFPHGAVHHPQAPFGHPHPGAVGGPMAHPPRSMTVPPHPHAHHAAAMHPGGSHGAYPGPTILQPPQAAWGAATHMGQPPAAGAGGAGGAVRRPAAPPPPPMGGGYGGGPSAGAGGGSGGEYPDQDVWSEDIKEPRSLGLSLRRYE</sequence>
<evidence type="ECO:0000256" key="1">
    <source>
        <dbReference type="ARBA" id="ARBA00004123"/>
    </source>
</evidence>
<dbReference type="Pfam" id="PF00069">
    <property type="entry name" value="Pkinase"/>
    <property type="match status" value="1"/>
</dbReference>
<evidence type="ECO:0000256" key="2">
    <source>
        <dbReference type="ARBA" id="ARBA00006485"/>
    </source>
</evidence>
<dbReference type="PROSITE" id="PS00107">
    <property type="entry name" value="PROTEIN_KINASE_ATP"/>
    <property type="match status" value="1"/>
</dbReference>
<dbReference type="GO" id="GO:0008353">
    <property type="term" value="F:RNA polymerase II CTD heptapeptide repeat kinase activity"/>
    <property type="evidence" value="ECO:0007669"/>
    <property type="project" value="UniProtKB-EC"/>
</dbReference>
<dbReference type="FunFam" id="1.10.510.10:FF:000624">
    <property type="entry name" value="Mitogen-activated protein kinase"/>
    <property type="match status" value="1"/>
</dbReference>
<dbReference type="FunFam" id="3.30.200.20:FF:000124">
    <property type="entry name" value="Cyclin-dependent kinase 4"/>
    <property type="match status" value="1"/>
</dbReference>
<dbReference type="PROSITE" id="PS00108">
    <property type="entry name" value="PROTEIN_KINASE_ST"/>
    <property type="match status" value="1"/>
</dbReference>
<dbReference type="InterPro" id="IPR017441">
    <property type="entry name" value="Protein_kinase_ATP_BS"/>
</dbReference>
<comment type="catalytic activity">
    <reaction evidence="16">
        <text>L-seryl-[protein] + ATP = O-phospho-L-seryl-[protein] + ADP + H(+)</text>
        <dbReference type="Rhea" id="RHEA:17989"/>
        <dbReference type="Rhea" id="RHEA-COMP:9863"/>
        <dbReference type="Rhea" id="RHEA-COMP:11604"/>
        <dbReference type="ChEBI" id="CHEBI:15378"/>
        <dbReference type="ChEBI" id="CHEBI:29999"/>
        <dbReference type="ChEBI" id="CHEBI:30616"/>
        <dbReference type="ChEBI" id="CHEBI:83421"/>
        <dbReference type="ChEBI" id="CHEBI:456216"/>
        <dbReference type="EC" id="2.7.11.22"/>
    </reaction>
</comment>
<evidence type="ECO:0000256" key="12">
    <source>
        <dbReference type="ARBA" id="ARBA00039612"/>
    </source>
</evidence>
<dbReference type="STRING" id="1169540.A0A0G4FRE8"/>
<feature type="region of interest" description="Disordered" evidence="18">
    <location>
        <begin position="464"/>
        <end position="492"/>
    </location>
</feature>
<dbReference type="OMA" id="TEHESSG"/>
<dbReference type="InterPro" id="IPR011009">
    <property type="entry name" value="Kinase-like_dom_sf"/>
</dbReference>
<keyword evidence="8" id="KW-0418">Kinase</keyword>
<dbReference type="GO" id="GO:0005524">
    <property type="term" value="F:ATP binding"/>
    <property type="evidence" value="ECO:0007669"/>
    <property type="project" value="UniProtKB-UniRule"/>
</dbReference>
<evidence type="ECO:0000256" key="16">
    <source>
        <dbReference type="ARBA" id="ARBA00048367"/>
    </source>
</evidence>
<keyword evidence="5" id="KW-0723">Serine/threonine-protein kinase</keyword>
<feature type="compositionally biased region" description="Basic and acidic residues" evidence="18">
    <location>
        <begin position="71"/>
        <end position="81"/>
    </location>
</feature>
<comment type="subcellular location">
    <subcellularLocation>
        <location evidence="1">Nucleus</location>
    </subcellularLocation>
</comment>
<dbReference type="PROSITE" id="PS50011">
    <property type="entry name" value="PROTEIN_KINASE_DOM"/>
    <property type="match status" value="1"/>
</dbReference>
<evidence type="ECO:0000256" key="5">
    <source>
        <dbReference type="ARBA" id="ARBA00022527"/>
    </source>
</evidence>
<dbReference type="EMBL" id="CDMY01000488">
    <property type="protein sequence ID" value="CEM17183.1"/>
    <property type="molecule type" value="Genomic_DNA"/>
</dbReference>
<keyword evidence="6" id="KW-0808">Transferase</keyword>
<feature type="compositionally biased region" description="Low complexity" evidence="18">
    <location>
        <begin position="416"/>
        <end position="428"/>
    </location>
</feature>
<dbReference type="Gene3D" id="3.30.200.20">
    <property type="entry name" value="Phosphorylase Kinase, domain 1"/>
    <property type="match status" value="1"/>
</dbReference>
<proteinExistence type="inferred from homology"/>
<dbReference type="GO" id="GO:0005634">
    <property type="term" value="C:nucleus"/>
    <property type="evidence" value="ECO:0007669"/>
    <property type="project" value="UniProtKB-SubCell"/>
</dbReference>
<feature type="compositionally biased region" description="Pro residues" evidence="18">
    <location>
        <begin position="429"/>
        <end position="442"/>
    </location>
</feature>
<evidence type="ECO:0000256" key="3">
    <source>
        <dbReference type="ARBA" id="ARBA00012409"/>
    </source>
</evidence>
<evidence type="ECO:0000256" key="11">
    <source>
        <dbReference type="ARBA" id="ARBA00038543"/>
    </source>
</evidence>
<reference evidence="20 21" key="1">
    <citation type="submission" date="2014-11" db="EMBL/GenBank/DDBJ databases">
        <authorList>
            <person name="Zhu J."/>
            <person name="Qi W."/>
            <person name="Song R."/>
        </authorList>
    </citation>
    <scope>NUCLEOTIDE SEQUENCE [LARGE SCALE GENOMIC DNA]</scope>
</reference>
<dbReference type="VEuPathDB" id="CryptoDB:Vbra_21586"/>
<dbReference type="InterPro" id="IPR000719">
    <property type="entry name" value="Prot_kinase_dom"/>
</dbReference>
<feature type="compositionally biased region" description="Gly residues" evidence="18">
    <location>
        <begin position="762"/>
        <end position="779"/>
    </location>
</feature>
<keyword evidence="21" id="KW-1185">Reference proteome</keyword>
<dbReference type="SUPFAM" id="SSF56112">
    <property type="entry name" value="Protein kinase-like (PK-like)"/>
    <property type="match status" value="1"/>
</dbReference>
<dbReference type="PANTHER" id="PTHR24056">
    <property type="entry name" value="CELL DIVISION PROTEIN KINASE"/>
    <property type="match status" value="1"/>
</dbReference>
<dbReference type="InterPro" id="IPR050108">
    <property type="entry name" value="CDK"/>
</dbReference>
<comment type="similarity">
    <text evidence="2">Belongs to the protein kinase superfamily. CMGC Ser/Thr protein kinase family. CDC2/CDKX subfamily.</text>
</comment>
<evidence type="ECO:0000259" key="19">
    <source>
        <dbReference type="PROSITE" id="PS50011"/>
    </source>
</evidence>
<dbReference type="Gene3D" id="1.10.510.10">
    <property type="entry name" value="Transferase(Phosphotransferase) domain 1"/>
    <property type="match status" value="1"/>
</dbReference>
<evidence type="ECO:0000256" key="10">
    <source>
        <dbReference type="ARBA" id="ARBA00023242"/>
    </source>
</evidence>
<dbReference type="AlphaFoldDB" id="A0A0G4FRE8"/>
<feature type="region of interest" description="Disordered" evidence="18">
    <location>
        <begin position="531"/>
        <end position="638"/>
    </location>
</feature>
<dbReference type="InParanoid" id="A0A0G4FRE8"/>
<keyword evidence="9 17" id="KW-0067">ATP-binding</keyword>
<name>A0A0G4FRE8_VITBC</name>
<protein>
    <recommendedName>
        <fullName evidence="12">Cyclin-dependent kinase 2 homolog</fullName>
        <ecNumber evidence="4">2.7.11.22</ecNumber>
        <ecNumber evidence="3">2.7.11.23</ecNumber>
    </recommendedName>
    <alternativeName>
        <fullName evidence="13">Cell division control protein 2 homolog</fullName>
    </alternativeName>
    <alternativeName>
        <fullName evidence="14">cdc2-related kinase 2</fullName>
    </alternativeName>
</protein>